<evidence type="ECO:0000256" key="1">
    <source>
        <dbReference type="SAM" id="MobiDB-lite"/>
    </source>
</evidence>
<gene>
    <name evidence="2" type="ORF">AB8998_29670</name>
</gene>
<keyword evidence="3" id="KW-1185">Reference proteome</keyword>
<dbReference type="RefSeq" id="WP_369741912.1">
    <property type="nucleotide sequence ID" value="NZ_JBGEDP010000002.1"/>
</dbReference>
<evidence type="ECO:0000313" key="3">
    <source>
        <dbReference type="Proteomes" id="UP001564760"/>
    </source>
</evidence>
<comment type="caution">
    <text evidence="2">The sequence shown here is derived from an EMBL/GenBank/DDBJ whole genome shotgun (WGS) entry which is preliminary data.</text>
</comment>
<dbReference type="EMBL" id="JBGEDP010000002">
    <property type="protein sequence ID" value="MEY8018848.1"/>
    <property type="molecule type" value="Genomic_DNA"/>
</dbReference>
<dbReference type="Proteomes" id="UP001564760">
    <property type="component" value="Unassembled WGS sequence"/>
</dbReference>
<sequence length="55" mass="5781">MTSGFDDEAQWSVPVTQLAQLPSQHAVQLVSLPPQQARQWPGGSGPETAGQTPPA</sequence>
<accession>A0ABV4C8G9</accession>
<feature type="region of interest" description="Disordered" evidence="1">
    <location>
        <begin position="32"/>
        <end position="55"/>
    </location>
</feature>
<organism evidence="2 3">
    <name type="scientific">Mycobacterium servetii</name>
    <dbReference type="NCBI Taxonomy" id="3237418"/>
    <lineage>
        <taxon>Bacteria</taxon>
        <taxon>Bacillati</taxon>
        <taxon>Actinomycetota</taxon>
        <taxon>Actinomycetes</taxon>
        <taxon>Mycobacteriales</taxon>
        <taxon>Mycobacteriaceae</taxon>
        <taxon>Mycobacterium</taxon>
    </lineage>
</organism>
<reference evidence="2 3" key="1">
    <citation type="submission" date="2024-08" db="EMBL/GenBank/DDBJ databases">
        <title>Mycobacterium servetensis sp. nov., a novel rapid-growing mycobacterial species recovered from a human patient in Zaragoza, Spain.</title>
        <authorList>
            <person name="Tristancho-Baro A.I."/>
            <person name="Buenestado-Serrano S."/>
            <person name="Garcia De Viedma D."/>
            <person name="Milagro-Beamonte A."/>
            <person name="Burillo N."/>
            <person name="Sanz S."/>
            <person name="Lopez-Calleja A.I."/>
            <person name="Penas-Utrilla D."/>
            <person name="Guardingo M."/>
            <person name="Garcia M.J."/>
            <person name="Vinuelas-Bayon J."/>
        </authorList>
    </citation>
    <scope>NUCLEOTIDE SEQUENCE [LARGE SCALE GENOMIC DNA]</scope>
    <source>
        <strain evidence="3">HUMS_12744610</strain>
    </source>
</reference>
<name>A0ABV4C8G9_9MYCO</name>
<evidence type="ECO:0000313" key="2">
    <source>
        <dbReference type="EMBL" id="MEY8018848.1"/>
    </source>
</evidence>
<proteinExistence type="predicted"/>
<protein>
    <submittedName>
        <fullName evidence="2">Uncharacterized protein</fullName>
    </submittedName>
</protein>